<dbReference type="GO" id="GO:0045116">
    <property type="term" value="P:protein neddylation"/>
    <property type="evidence" value="ECO:0007669"/>
    <property type="project" value="TreeGrafter"/>
</dbReference>
<accession>A0A8D8MBW5</accession>
<dbReference type="Gene3D" id="1.10.238.10">
    <property type="entry name" value="EF-hand"/>
    <property type="match status" value="1"/>
</dbReference>
<dbReference type="Pfam" id="PF03556">
    <property type="entry name" value="Cullin_binding"/>
    <property type="match status" value="1"/>
</dbReference>
<evidence type="ECO:0000313" key="6">
    <source>
        <dbReference type="EMBL" id="CAG6621582.1"/>
    </source>
</evidence>
<protein>
    <recommendedName>
        <fullName evidence="3">Defective in cullin neddylation protein</fullName>
    </recommendedName>
</protein>
<sequence>MGKCLSCFHVRSTEPLPSISDSSFVDTHVNKQEAGLSSELASHQDSSFVADNTNHFDKTVSPMSNGTSKTPYTSTSKSNSSSIASMQRPLRSSVHSRSRQSNDIGNGPTLSTVSETKINTLFEKYRDKDCTDEDCILADGIEQMCNDLNLSPDDVRILVLAWKLEAQQMCKFTKQEFVNGLKAMNVDSIKDIQSKLPELVNKCRDNAEEFKSLYRFTFRFGLDSSCGQRILPSDMAIILWKLVFSIRVVCDESFVLTAWLNFLAQHTHVVRGIPRDTWNMFLTFYDTIGDDLSKYDDTEAWPSLLDDFVEYQTDKSNQNTSDTTNRNKAANGTMNQTV</sequence>
<dbReference type="EMBL" id="HBUF01050510">
    <property type="protein sequence ID" value="CAG6621582.1"/>
    <property type="molecule type" value="Transcribed_RNA"/>
</dbReference>
<dbReference type="PROSITE" id="PS51229">
    <property type="entry name" value="DCUN1"/>
    <property type="match status" value="1"/>
</dbReference>
<comment type="function">
    <text evidence="2">Promotes neddylation of cullin components of SCF-type E3 ubiquitin ligase complexes and thus regulates SCF-type complex activity. Function promotes cell proliferation.</text>
</comment>
<feature type="compositionally biased region" description="Low complexity" evidence="4">
    <location>
        <begin position="67"/>
        <end position="85"/>
    </location>
</feature>
<dbReference type="InterPro" id="IPR042460">
    <property type="entry name" value="DCN1-like_PONY"/>
</dbReference>
<dbReference type="GO" id="GO:0000151">
    <property type="term" value="C:ubiquitin ligase complex"/>
    <property type="evidence" value="ECO:0007669"/>
    <property type="project" value="TreeGrafter"/>
</dbReference>
<dbReference type="GO" id="GO:0031624">
    <property type="term" value="F:ubiquitin conjugating enzyme binding"/>
    <property type="evidence" value="ECO:0007669"/>
    <property type="project" value="TreeGrafter"/>
</dbReference>
<comment type="function">
    <text evidence="3">Neddylation of cullins play an essential role in the regulation of SCF-type complexes activity.</text>
</comment>
<dbReference type="FunFam" id="1.10.238.200:FF:000003">
    <property type="entry name" value="DCN1-like protein 3"/>
    <property type="match status" value="1"/>
</dbReference>
<name>A0A8D8MBW5_9HEMI</name>
<dbReference type="EMBL" id="HBUF01371199">
    <property type="protein sequence ID" value="CAG6726223.1"/>
    <property type="molecule type" value="Transcribed_RNA"/>
</dbReference>
<dbReference type="PANTHER" id="PTHR12281:SF31">
    <property type="entry name" value="DCN1-LIKE PROTEIN 3"/>
    <property type="match status" value="1"/>
</dbReference>
<evidence type="ECO:0000259" key="5">
    <source>
        <dbReference type="PROSITE" id="PS51229"/>
    </source>
</evidence>
<evidence type="ECO:0000256" key="2">
    <source>
        <dbReference type="ARBA" id="ARBA00059219"/>
    </source>
</evidence>
<evidence type="ECO:0000256" key="3">
    <source>
        <dbReference type="RuleBase" id="RU410713"/>
    </source>
</evidence>
<evidence type="ECO:0000256" key="4">
    <source>
        <dbReference type="SAM" id="MobiDB-lite"/>
    </source>
</evidence>
<feature type="region of interest" description="Disordered" evidence="4">
    <location>
        <begin position="315"/>
        <end position="338"/>
    </location>
</feature>
<evidence type="ECO:0000256" key="1">
    <source>
        <dbReference type="ARBA" id="ARBA00022786"/>
    </source>
</evidence>
<dbReference type="InterPro" id="IPR005176">
    <property type="entry name" value="PONY_dom"/>
</dbReference>
<dbReference type="GO" id="GO:0005886">
    <property type="term" value="C:plasma membrane"/>
    <property type="evidence" value="ECO:0007669"/>
    <property type="project" value="UniProtKB-ARBA"/>
</dbReference>
<dbReference type="Gene3D" id="1.10.238.200">
    <property type="entry name" value="Cullin, PONY binding domain"/>
    <property type="match status" value="1"/>
</dbReference>
<dbReference type="PANTHER" id="PTHR12281">
    <property type="entry name" value="RP42 RELATED"/>
    <property type="match status" value="1"/>
</dbReference>
<keyword evidence="1" id="KW-0833">Ubl conjugation pathway</keyword>
<dbReference type="FunFam" id="1.10.238.10:FF:000030">
    <property type="entry name" value="DCN1-like protein"/>
    <property type="match status" value="1"/>
</dbReference>
<feature type="compositionally biased region" description="Polar residues" evidence="4">
    <location>
        <begin position="93"/>
        <end position="111"/>
    </location>
</feature>
<feature type="domain" description="DCUN1" evidence="5">
    <location>
        <begin position="113"/>
        <end position="313"/>
    </location>
</feature>
<dbReference type="EMBL" id="HBUF01550035">
    <property type="protein sequence ID" value="CAG6758646.1"/>
    <property type="molecule type" value="Transcribed_RNA"/>
</dbReference>
<dbReference type="EMBL" id="HBUF01371200">
    <property type="protein sequence ID" value="CAG6726224.1"/>
    <property type="molecule type" value="Transcribed_RNA"/>
</dbReference>
<dbReference type="GO" id="GO:0032182">
    <property type="term" value="F:ubiquitin-like protein binding"/>
    <property type="evidence" value="ECO:0007669"/>
    <property type="project" value="TreeGrafter"/>
</dbReference>
<proteinExistence type="predicted"/>
<reference evidence="6" key="1">
    <citation type="submission" date="2021-05" db="EMBL/GenBank/DDBJ databases">
        <authorList>
            <person name="Alioto T."/>
            <person name="Alioto T."/>
            <person name="Gomez Garrido J."/>
        </authorList>
    </citation>
    <scope>NUCLEOTIDE SEQUENCE</scope>
</reference>
<organism evidence="6">
    <name type="scientific">Cacopsylla melanoneura</name>
    <dbReference type="NCBI Taxonomy" id="428564"/>
    <lineage>
        <taxon>Eukaryota</taxon>
        <taxon>Metazoa</taxon>
        <taxon>Ecdysozoa</taxon>
        <taxon>Arthropoda</taxon>
        <taxon>Hexapoda</taxon>
        <taxon>Insecta</taxon>
        <taxon>Pterygota</taxon>
        <taxon>Neoptera</taxon>
        <taxon>Paraneoptera</taxon>
        <taxon>Hemiptera</taxon>
        <taxon>Sternorrhyncha</taxon>
        <taxon>Psylloidea</taxon>
        <taxon>Psyllidae</taxon>
        <taxon>Psyllinae</taxon>
        <taxon>Cacopsylla</taxon>
    </lineage>
</organism>
<dbReference type="InterPro" id="IPR014764">
    <property type="entry name" value="DCN-prot"/>
</dbReference>
<dbReference type="AlphaFoldDB" id="A0A8D8MBW5"/>
<dbReference type="GO" id="GO:2000436">
    <property type="term" value="P:positive regulation of protein neddylation"/>
    <property type="evidence" value="ECO:0007669"/>
    <property type="project" value="UniProtKB-ARBA"/>
</dbReference>
<dbReference type="GO" id="GO:0097602">
    <property type="term" value="F:cullin family protein binding"/>
    <property type="evidence" value="ECO:0007669"/>
    <property type="project" value="TreeGrafter"/>
</dbReference>
<feature type="region of interest" description="Disordered" evidence="4">
    <location>
        <begin position="52"/>
        <end position="111"/>
    </location>
</feature>